<feature type="compositionally biased region" description="Basic and acidic residues" evidence="1">
    <location>
        <begin position="1525"/>
        <end position="1536"/>
    </location>
</feature>
<feature type="region of interest" description="Disordered" evidence="1">
    <location>
        <begin position="1505"/>
        <end position="1547"/>
    </location>
</feature>
<evidence type="ECO:0000313" key="4">
    <source>
        <dbReference type="EMBL" id="PRX16329.1"/>
    </source>
</evidence>
<feature type="compositionally biased region" description="Low complexity" evidence="1">
    <location>
        <begin position="526"/>
        <end position="539"/>
    </location>
</feature>
<feature type="compositionally biased region" description="Gly residues" evidence="1">
    <location>
        <begin position="372"/>
        <end position="398"/>
    </location>
</feature>
<dbReference type="EMBL" id="PVMZ01000020">
    <property type="protein sequence ID" value="PRX16329.1"/>
    <property type="molecule type" value="Genomic_DNA"/>
</dbReference>
<evidence type="ECO:0000259" key="3">
    <source>
        <dbReference type="Pfam" id="PF25547"/>
    </source>
</evidence>
<accession>A0A2T0K0L3</accession>
<feature type="region of interest" description="Disordered" evidence="1">
    <location>
        <begin position="1129"/>
        <end position="1416"/>
    </location>
</feature>
<feature type="compositionally biased region" description="Low complexity" evidence="1">
    <location>
        <begin position="344"/>
        <end position="371"/>
    </location>
</feature>
<keyword evidence="5" id="KW-1185">Reference proteome</keyword>
<reference evidence="4 5" key="1">
    <citation type="submission" date="2018-03" db="EMBL/GenBank/DDBJ databases">
        <title>Genomic Encyclopedia of Archaeal and Bacterial Type Strains, Phase II (KMG-II): from individual species to whole genera.</title>
        <authorList>
            <person name="Goeker M."/>
        </authorList>
    </citation>
    <scope>NUCLEOTIDE SEQUENCE [LARGE SCALE GENOMIC DNA]</scope>
    <source>
        <strain evidence="4 5">DSM 43146</strain>
    </source>
</reference>
<comment type="caution">
    <text evidence="4">The sequence shown here is derived from an EMBL/GenBank/DDBJ whole genome shotgun (WGS) entry which is preliminary data.</text>
</comment>
<dbReference type="Pfam" id="PF25547">
    <property type="entry name" value="WXG100_2"/>
    <property type="match status" value="1"/>
</dbReference>
<sequence>MTILPSPIPHPLDFSPWDLPGWAYEALEWVVGFDWPEGNEKTTWDVADQWYELVGAMATPREDAADAAARFVAAYGGSGSGTTIDSFITAWKAVADGDEAPLNALVAFAAEMGKVVDECAQDIEAAKLEAWIELGIFVIELIGLAVTVALTLGAASPAAAGIIAATRMAIQQIFKRLIAQLSRKAIKQALKEAGQRAAKDLLTKKGLQNFGKRALREGAEEAREEALTNLAVQGYQAGVGHSDGIDLADLGRSTLAGAAGGVSAHGASIGAGHKSGVFRGAAAEVFGEVGGAAAMGDLPGFEELAKAGTSGAAGSAVGNTRQSFQEMGANLDAGNGLELNDLPATSTSSSGTGGSAAFSGLPSGNGASSNGSVGGVPAGGSVHGGGSSGGSFDGGGSSGAASSGASSHSAVSSGGGAPTVSSFVSAPADTSGGGSSTVSSFVSTPADTSVTASAASSGGHSGGQPAASPPTAAQPASAVSSEGAVQVSPTMSTPQASVAPAPADVTLSSVAPPVDAPAHSGTGIQSSSPVSAPVNAAPAGNTVTNTPVALAPATGSTGPVGSPSIATAGATPMAGSTSITTAGPAHTAGPTSLTTAGPPAATVPTSPSSPNANVSLTGGGPATVNPSTPGLGTPASGPSPTTPSNGPNPTTPPVTATTPGGPSTAVTTPQALDTGGSRTTGLAASTTTTTGPSPSSPPGTTSPATGTPTANTPSPPNSSTTVPTQPGSNDHRPTQAGQPRADAGNNVLPLPGGAHAAPHLTYRTPEQARHEQEYFNQYDRNKQAVANDLRAKAAAPFDAAIRHAQTEQQRARRAALKATLALNFKQRDHHRRMEAIHRQKELHARTQQSLAANAPLADLDLITSPYYGTANTEYAPLTRSDLPVHGSDRSALTGSGSPANARTSRPYGRPGGLREPLRLHQADLELTVPRDHNNMPVRTPDPRGPFLRLLNDGGPSADPTRGVNCLDCSLSFYETYVHGRPTVSAPRTVDGYRFGLPDLHSGELGGPDRAELATGSAFTAVTQHDKTKSLAAVKADTDRGFEKIIDTLQRGGHGSTAIIINVWEGGGSHAWNAVNHHGSILFIDPQSGEYADATNFVPGSARFPSLYGHTGVNDRSNVVELHTLMVDGQGNPMAVENTPHTGYNGGTTPVPPPPPPLQHQQAAPQQPLPPPPPINPSPQPQPPINPSPQPPAPPTPAPNPQPPGPRVSTPHTPDPAPPVSVTPQPTIDTRPEPPTPPVDAAPKPPIPSVDAAPEPPAPVVDVAPETPAPIESQATPEPAPPVQPPTVRPVTEQPTVADSQSESGPSDNGPSESGPSESGPSESGPSVTAPRVDDFGRTTSEETSPRDEPAPYRQDFDPLAVLDPVSMNGPADRDPLAVLDPSNDPRLAEAPPVDSRAAAEQRARDDYHYENDRTRREFDAEYRQRMAQDLRRQADARFEQAEHRQDPVRNAYGRGDLAETARNELERNRLQADAESLRDRARLVESGVGVGDVELTGNDWERVNESWSDLAPGPVEAGDRSALTGDDRPRSVDTTRRYNHRGGLRPPLRIHQTDLERAMPRDADGTVIRQADPRDGGWFGLVNDGGPEADPTRSINCGDTVLSLFETYMHGRPRVSAPRTFDGYQDGDPTRPIGAEQGVSARIEATTGGRFEGLTDVGGLDPDDARVQVRMAEIRLRSHLTDLGHGSFAFITTQDQAGRTHAFAAVNQNGTVLYLDPQTRQVSSFAPIHTHSGLGAPCDILRMDALVVDGQADPRPLTAGADPFVTADPAGPGGDGPPWPVADSVEGTARGRSLTPPNKRHTVSGARRGEVKADNTVYLRGYEHVAATDVQAIAAGQAVWHPMEQQYEVNGRRYGVKTTGTVYPISGTGMVRLDRIEYQALQQIAQANGDLSAAPQLHRNPNFLRNPDAVARAKEIYDGTYQP</sequence>
<feature type="compositionally biased region" description="Pro residues" evidence="1">
    <location>
        <begin position="1166"/>
        <end position="1205"/>
    </location>
</feature>
<feature type="compositionally biased region" description="Low complexity" evidence="1">
    <location>
        <begin position="1288"/>
        <end position="1326"/>
    </location>
</feature>
<feature type="compositionally biased region" description="Low complexity" evidence="1">
    <location>
        <begin position="1259"/>
        <end position="1269"/>
    </location>
</feature>
<dbReference type="RefSeq" id="WP_106327363.1">
    <property type="nucleotide sequence ID" value="NZ_BOMO01000135.1"/>
</dbReference>
<dbReference type="Proteomes" id="UP000239415">
    <property type="component" value="Unassembled WGS sequence"/>
</dbReference>
<proteinExistence type="predicted"/>
<feature type="region of interest" description="Disordered" evidence="1">
    <location>
        <begin position="1787"/>
        <end position="1807"/>
    </location>
</feature>
<protein>
    <submittedName>
        <fullName evidence="4">Papain fold toxin 1 (Glutamine deamidase) of polymorphic toxin system</fullName>
    </submittedName>
</protein>
<feature type="compositionally biased region" description="Polar residues" evidence="1">
    <location>
        <begin position="487"/>
        <end position="496"/>
    </location>
</feature>
<dbReference type="OrthoDB" id="4554584at2"/>
<feature type="compositionally biased region" description="Basic and acidic residues" evidence="1">
    <location>
        <begin position="1331"/>
        <end position="1356"/>
    </location>
</feature>
<feature type="compositionally biased region" description="Low complexity" evidence="1">
    <location>
        <begin position="399"/>
        <end position="412"/>
    </location>
</feature>
<dbReference type="Pfam" id="PF15644">
    <property type="entry name" value="Gln_amidase"/>
    <property type="match status" value="2"/>
</dbReference>
<feature type="compositionally biased region" description="Low complexity" evidence="1">
    <location>
        <begin position="450"/>
        <end position="481"/>
    </location>
</feature>
<evidence type="ECO:0000313" key="5">
    <source>
        <dbReference type="Proteomes" id="UP000239415"/>
    </source>
</evidence>
<name>A0A2T0K0L3_9ACTN</name>
<feature type="region of interest" description="Disordered" evidence="1">
    <location>
        <begin position="450"/>
        <end position="758"/>
    </location>
</feature>
<evidence type="ECO:0000256" key="1">
    <source>
        <dbReference type="SAM" id="MobiDB-lite"/>
    </source>
</evidence>
<evidence type="ECO:0000259" key="2">
    <source>
        <dbReference type="Pfam" id="PF15644"/>
    </source>
</evidence>
<gene>
    <name evidence="4" type="ORF">CLV67_120144</name>
</gene>
<feature type="compositionally biased region" description="Pro residues" evidence="1">
    <location>
        <begin position="1277"/>
        <end position="1287"/>
    </location>
</feature>
<feature type="domain" description="Tox-PL" evidence="2">
    <location>
        <begin position="964"/>
        <end position="1088"/>
    </location>
</feature>
<organism evidence="4 5">
    <name type="scientific">Actinoplanes italicus</name>
    <dbReference type="NCBI Taxonomy" id="113567"/>
    <lineage>
        <taxon>Bacteria</taxon>
        <taxon>Bacillati</taxon>
        <taxon>Actinomycetota</taxon>
        <taxon>Actinomycetes</taxon>
        <taxon>Micromonosporales</taxon>
        <taxon>Micromonosporaceae</taxon>
        <taxon>Actinoplanes</taxon>
    </lineage>
</organism>
<dbReference type="InterPro" id="IPR057746">
    <property type="entry name" value="CpnT-like_N"/>
</dbReference>
<feature type="region of interest" description="Disordered" evidence="1">
    <location>
        <begin position="331"/>
        <end position="418"/>
    </location>
</feature>
<feature type="compositionally biased region" description="Low complexity" evidence="1">
    <location>
        <begin position="626"/>
        <end position="724"/>
    </location>
</feature>
<feature type="domain" description="Tox-PL" evidence="2">
    <location>
        <begin position="1596"/>
        <end position="1720"/>
    </location>
</feature>
<feature type="domain" description="Outer membrane channel protein CpnT-like N-terminal" evidence="3">
    <location>
        <begin position="8"/>
        <end position="168"/>
    </location>
</feature>
<feature type="compositionally biased region" description="Low complexity" evidence="1">
    <location>
        <begin position="580"/>
        <end position="615"/>
    </location>
</feature>
<feature type="compositionally biased region" description="Pro residues" evidence="1">
    <location>
        <begin position="1232"/>
        <end position="1258"/>
    </location>
</feature>
<feature type="compositionally biased region" description="Polar residues" evidence="1">
    <location>
        <begin position="890"/>
        <end position="903"/>
    </location>
</feature>
<dbReference type="InterPro" id="IPR028908">
    <property type="entry name" value="Tox-PL_dom"/>
</dbReference>
<feature type="compositionally biased region" description="Basic and acidic residues" evidence="1">
    <location>
        <begin position="1397"/>
        <end position="1416"/>
    </location>
</feature>
<feature type="region of interest" description="Disordered" evidence="1">
    <location>
        <begin position="878"/>
        <end position="915"/>
    </location>
</feature>